<keyword evidence="4 7" id="KW-1133">Transmembrane helix</keyword>
<evidence type="ECO:0000256" key="1">
    <source>
        <dbReference type="ARBA" id="ARBA00004141"/>
    </source>
</evidence>
<dbReference type="PANTHER" id="PTHR10796:SF92">
    <property type="entry name" value="PATCHED-RELATED, ISOFORM A"/>
    <property type="match status" value="1"/>
</dbReference>
<evidence type="ECO:0000256" key="3">
    <source>
        <dbReference type="ARBA" id="ARBA00022692"/>
    </source>
</evidence>
<evidence type="ECO:0000259" key="8">
    <source>
        <dbReference type="PROSITE" id="PS50156"/>
    </source>
</evidence>
<proteinExistence type="inferred from homology"/>
<dbReference type="GO" id="GO:0018996">
    <property type="term" value="P:molting cycle, collagen and cuticulin-based cuticle"/>
    <property type="evidence" value="ECO:0007669"/>
    <property type="project" value="TreeGrafter"/>
</dbReference>
<evidence type="ECO:0000256" key="2">
    <source>
        <dbReference type="ARBA" id="ARBA00005585"/>
    </source>
</evidence>
<evidence type="ECO:0000313" key="10">
    <source>
        <dbReference type="WBParaSite" id="nRc.2.0.1.t04406-RA"/>
    </source>
</evidence>
<dbReference type="GO" id="GO:0006897">
    <property type="term" value="P:endocytosis"/>
    <property type="evidence" value="ECO:0007669"/>
    <property type="project" value="TreeGrafter"/>
</dbReference>
<dbReference type="Gene3D" id="1.20.1640.10">
    <property type="entry name" value="Multidrug efflux transporter AcrB transmembrane domain"/>
    <property type="match status" value="1"/>
</dbReference>
<keyword evidence="9" id="KW-1185">Reference proteome</keyword>
<dbReference type="PANTHER" id="PTHR10796">
    <property type="entry name" value="PATCHED-RELATED"/>
    <property type="match status" value="1"/>
</dbReference>
<feature type="transmembrane region" description="Helical" evidence="7">
    <location>
        <begin position="406"/>
        <end position="426"/>
    </location>
</feature>
<dbReference type="GO" id="GO:0005886">
    <property type="term" value="C:plasma membrane"/>
    <property type="evidence" value="ECO:0007669"/>
    <property type="project" value="TreeGrafter"/>
</dbReference>
<dbReference type="AlphaFoldDB" id="A0A915HSA6"/>
<comment type="similarity">
    <text evidence="2">Belongs to the patched family.</text>
</comment>
<keyword evidence="6" id="KW-0325">Glycoprotein</keyword>
<feature type="domain" description="SSD" evidence="8">
    <location>
        <begin position="145"/>
        <end position="310"/>
    </location>
</feature>
<feature type="transmembrane region" description="Helical" evidence="7">
    <location>
        <begin position="282"/>
        <end position="310"/>
    </location>
</feature>
<feature type="transmembrane region" description="Helical" evidence="7">
    <location>
        <begin position="184"/>
        <end position="210"/>
    </location>
</feature>
<dbReference type="InterPro" id="IPR000731">
    <property type="entry name" value="SSD"/>
</dbReference>
<dbReference type="PROSITE" id="PS50156">
    <property type="entry name" value="SSD"/>
    <property type="match status" value="1"/>
</dbReference>
<organism evidence="9 10">
    <name type="scientific">Romanomermis culicivorax</name>
    <name type="common">Nematode worm</name>
    <dbReference type="NCBI Taxonomy" id="13658"/>
    <lineage>
        <taxon>Eukaryota</taxon>
        <taxon>Metazoa</taxon>
        <taxon>Ecdysozoa</taxon>
        <taxon>Nematoda</taxon>
        <taxon>Enoplea</taxon>
        <taxon>Dorylaimia</taxon>
        <taxon>Mermithida</taxon>
        <taxon>Mermithoidea</taxon>
        <taxon>Mermithidae</taxon>
        <taxon>Romanomermis</taxon>
    </lineage>
</organism>
<dbReference type="InterPro" id="IPR003392">
    <property type="entry name" value="PTHD_SSD"/>
</dbReference>
<dbReference type="SUPFAM" id="SSF82866">
    <property type="entry name" value="Multidrug efflux transporter AcrB transmembrane domain"/>
    <property type="match status" value="1"/>
</dbReference>
<sequence>MDKIFVMHEGQNYTYRQVCVRFLQFCHTNPQIYAMNAMYSSSNPSSFDNNTYPTAQHGSRRFYIGNTLGGVSLDPLSRQIVQAKAWQLVYQMNASQTLWPVTYKLMREMERQLLAYDDDLLDIAFLHSMTLNIEVKKNSTDNNLALRFIFCAFMLWFFACFCSITTMQSDGKFYVDWSRTKFTVATCGLLGAVMGIVTGIGFLTYCQYAYNSVVDAMPFLVLGVRLDNTFLMISAVHHTKRHLSAQERLSEAMSEAAVSITITVLTDILSFATGLITDFYSVIVFSVYTIATVSITFAYQLTFLLGVLALSLKNEQNNVHSVATCREVVDPGDVGKLGCFTRWFCLGSISGYQAPTKNDPKDRRALALSRSLSLREQTEGGKVPYQEGTWISRTIRLHYAPFLMRLETKVAVFFIYVAYLAMAIYGCVTTRQGLEPMRLLVQDSYAIKYYIRLEQYFWHVGTQAQLVFSNAGDLSDPDNRRRIMQIINQFANSSHVAFLFQ</sequence>
<dbReference type="GO" id="GO:0030659">
    <property type="term" value="C:cytoplasmic vesicle membrane"/>
    <property type="evidence" value="ECO:0007669"/>
    <property type="project" value="TreeGrafter"/>
</dbReference>
<keyword evidence="5 7" id="KW-0472">Membrane</keyword>
<protein>
    <submittedName>
        <fullName evidence="10">SSD domain-containing protein</fullName>
    </submittedName>
</protein>
<feature type="transmembrane region" description="Helical" evidence="7">
    <location>
        <begin position="256"/>
        <end position="276"/>
    </location>
</feature>
<evidence type="ECO:0000256" key="4">
    <source>
        <dbReference type="ARBA" id="ARBA00022989"/>
    </source>
</evidence>
<reference evidence="10" key="1">
    <citation type="submission" date="2022-11" db="UniProtKB">
        <authorList>
            <consortium name="WormBaseParasite"/>
        </authorList>
    </citation>
    <scope>IDENTIFICATION</scope>
</reference>
<comment type="subcellular location">
    <subcellularLocation>
        <location evidence="1">Membrane</location>
        <topology evidence="1">Multi-pass membrane protein</topology>
    </subcellularLocation>
</comment>
<evidence type="ECO:0000256" key="5">
    <source>
        <dbReference type="ARBA" id="ARBA00023136"/>
    </source>
</evidence>
<feature type="transmembrane region" description="Helical" evidence="7">
    <location>
        <begin position="144"/>
        <end position="164"/>
    </location>
</feature>
<dbReference type="Proteomes" id="UP000887565">
    <property type="component" value="Unplaced"/>
</dbReference>
<dbReference type="WBParaSite" id="nRc.2.0.1.t04406-RA">
    <property type="protein sequence ID" value="nRc.2.0.1.t04406-RA"/>
    <property type="gene ID" value="nRc.2.0.1.g04406"/>
</dbReference>
<keyword evidence="3 7" id="KW-0812">Transmembrane</keyword>
<evidence type="ECO:0000256" key="7">
    <source>
        <dbReference type="SAM" id="Phobius"/>
    </source>
</evidence>
<dbReference type="Pfam" id="PF02460">
    <property type="entry name" value="Patched"/>
    <property type="match status" value="1"/>
</dbReference>
<evidence type="ECO:0000256" key="6">
    <source>
        <dbReference type="ARBA" id="ARBA00023180"/>
    </source>
</evidence>
<accession>A0A915HSA6</accession>
<dbReference type="InterPro" id="IPR051697">
    <property type="entry name" value="Patched_domain-protein"/>
</dbReference>
<evidence type="ECO:0000313" key="9">
    <source>
        <dbReference type="Proteomes" id="UP000887565"/>
    </source>
</evidence>
<name>A0A915HSA6_ROMCU</name>